<organism evidence="1 2">
    <name type="scientific">Corchorus capsularis</name>
    <name type="common">Jute</name>
    <dbReference type="NCBI Taxonomy" id="210143"/>
    <lineage>
        <taxon>Eukaryota</taxon>
        <taxon>Viridiplantae</taxon>
        <taxon>Streptophyta</taxon>
        <taxon>Embryophyta</taxon>
        <taxon>Tracheophyta</taxon>
        <taxon>Spermatophyta</taxon>
        <taxon>Magnoliopsida</taxon>
        <taxon>eudicotyledons</taxon>
        <taxon>Gunneridae</taxon>
        <taxon>Pentapetalae</taxon>
        <taxon>rosids</taxon>
        <taxon>malvids</taxon>
        <taxon>Malvales</taxon>
        <taxon>Malvaceae</taxon>
        <taxon>Grewioideae</taxon>
        <taxon>Apeibeae</taxon>
        <taxon>Corchorus</taxon>
    </lineage>
</organism>
<comment type="caution">
    <text evidence="1">The sequence shown here is derived from an EMBL/GenBank/DDBJ whole genome shotgun (WGS) entry which is preliminary data.</text>
</comment>
<keyword evidence="2" id="KW-1185">Reference proteome</keyword>
<evidence type="ECO:0000313" key="1">
    <source>
        <dbReference type="EMBL" id="OMO91170.1"/>
    </source>
</evidence>
<sequence>MAFALRKAYRWQESFTRKVDGPRSEAPDLNKIVCNFN</sequence>
<dbReference type="AlphaFoldDB" id="A0A1R3J8P8"/>
<reference evidence="1 2" key="1">
    <citation type="submission" date="2013-09" db="EMBL/GenBank/DDBJ databases">
        <title>Corchorus capsularis genome sequencing.</title>
        <authorList>
            <person name="Alam M."/>
            <person name="Haque M.S."/>
            <person name="Islam M.S."/>
            <person name="Emdad E.M."/>
            <person name="Islam M.M."/>
            <person name="Ahmed B."/>
            <person name="Halim A."/>
            <person name="Hossen Q.M.M."/>
            <person name="Hossain M.Z."/>
            <person name="Ahmed R."/>
            <person name="Khan M.M."/>
            <person name="Islam R."/>
            <person name="Rashid M.M."/>
            <person name="Khan S.A."/>
            <person name="Rahman M.S."/>
            <person name="Alam M."/>
        </authorList>
    </citation>
    <scope>NUCLEOTIDE SEQUENCE [LARGE SCALE GENOMIC DNA]</scope>
    <source>
        <strain evidence="2">cv. CVL-1</strain>
        <tissue evidence="1">Whole seedling</tissue>
    </source>
</reference>
<dbReference type="Gramene" id="OMO91170">
    <property type="protein sequence ID" value="OMO91170"/>
    <property type="gene ID" value="CCACVL1_07200"/>
</dbReference>
<evidence type="ECO:0000313" key="2">
    <source>
        <dbReference type="Proteomes" id="UP000188268"/>
    </source>
</evidence>
<gene>
    <name evidence="1" type="ORF">CCACVL1_07200</name>
</gene>
<dbReference type="Proteomes" id="UP000188268">
    <property type="component" value="Unassembled WGS sequence"/>
</dbReference>
<accession>A0A1R3J8P8</accession>
<proteinExistence type="predicted"/>
<dbReference type="EMBL" id="AWWV01008354">
    <property type="protein sequence ID" value="OMO91170.1"/>
    <property type="molecule type" value="Genomic_DNA"/>
</dbReference>
<name>A0A1R3J8P8_COCAP</name>
<protein>
    <submittedName>
        <fullName evidence="1">Uncharacterized protein</fullName>
    </submittedName>
</protein>